<keyword evidence="1" id="KW-0812">Transmembrane</keyword>
<evidence type="ECO:0000313" key="2">
    <source>
        <dbReference type="EMBL" id="GFJ88374.1"/>
    </source>
</evidence>
<gene>
    <name evidence="2" type="ORF">Prum_020160</name>
</gene>
<comment type="caution">
    <text evidence="2">The sequence shown here is derived from an EMBL/GenBank/DDBJ whole genome shotgun (WGS) entry which is preliminary data.</text>
</comment>
<dbReference type="EMBL" id="BLPG01000001">
    <property type="protein sequence ID" value="GFJ88374.1"/>
    <property type="molecule type" value="Genomic_DNA"/>
</dbReference>
<reference evidence="2 3" key="2">
    <citation type="submission" date="2020-03" db="EMBL/GenBank/DDBJ databases">
        <authorList>
            <person name="Ichikawa N."/>
            <person name="Kimura A."/>
            <person name="Kitahashi Y."/>
            <person name="Uohara A."/>
        </authorList>
    </citation>
    <scope>NUCLEOTIDE SEQUENCE [LARGE SCALE GENOMIC DNA]</scope>
    <source>
        <strain evidence="2 3">NBRC 108638</strain>
    </source>
</reference>
<keyword evidence="3" id="KW-1185">Reference proteome</keyword>
<protein>
    <submittedName>
        <fullName evidence="2">Uncharacterized protein</fullName>
    </submittedName>
</protein>
<evidence type="ECO:0000313" key="3">
    <source>
        <dbReference type="Proteomes" id="UP000482960"/>
    </source>
</evidence>
<dbReference type="Proteomes" id="UP000482960">
    <property type="component" value="Unassembled WGS sequence"/>
</dbReference>
<keyword evidence="1" id="KW-1133">Transmembrane helix</keyword>
<proteinExistence type="predicted"/>
<organism evidence="2 3">
    <name type="scientific">Phytohabitans rumicis</name>
    <dbReference type="NCBI Taxonomy" id="1076125"/>
    <lineage>
        <taxon>Bacteria</taxon>
        <taxon>Bacillati</taxon>
        <taxon>Actinomycetota</taxon>
        <taxon>Actinomycetes</taxon>
        <taxon>Micromonosporales</taxon>
        <taxon>Micromonosporaceae</taxon>
    </lineage>
</organism>
<feature type="transmembrane region" description="Helical" evidence="1">
    <location>
        <begin position="39"/>
        <end position="58"/>
    </location>
</feature>
<dbReference type="AlphaFoldDB" id="A0A6V8KWZ8"/>
<keyword evidence="1" id="KW-0472">Membrane</keyword>
<feature type="transmembrane region" description="Helical" evidence="1">
    <location>
        <begin position="12"/>
        <end position="33"/>
    </location>
</feature>
<dbReference type="RefSeq" id="WP_173075683.1">
    <property type="nucleotide sequence ID" value="NZ_BAABJB010000027.1"/>
</dbReference>
<sequence length="69" mass="7284">MIKLDARRATLTALVTATIAEMVLCAGAVFFLATDRPRYAVAAVLMGAFSAVVDGLAYHRLRRGTEAGA</sequence>
<evidence type="ECO:0000256" key="1">
    <source>
        <dbReference type="SAM" id="Phobius"/>
    </source>
</evidence>
<accession>A0A6V8KWZ8</accession>
<reference evidence="2 3" key="1">
    <citation type="submission" date="2020-03" db="EMBL/GenBank/DDBJ databases">
        <title>Whole genome shotgun sequence of Phytohabitans rumicis NBRC 108638.</title>
        <authorList>
            <person name="Komaki H."/>
            <person name="Tamura T."/>
        </authorList>
    </citation>
    <scope>NUCLEOTIDE SEQUENCE [LARGE SCALE GENOMIC DNA]</scope>
    <source>
        <strain evidence="2 3">NBRC 108638</strain>
    </source>
</reference>
<name>A0A6V8KWZ8_9ACTN</name>